<proteinExistence type="predicted"/>
<organism evidence="2 3">
    <name type="scientific">Yersinia aleksiciae</name>
    <dbReference type="NCBI Taxonomy" id="263819"/>
    <lineage>
        <taxon>Bacteria</taxon>
        <taxon>Pseudomonadati</taxon>
        <taxon>Pseudomonadota</taxon>
        <taxon>Gammaproteobacteria</taxon>
        <taxon>Enterobacterales</taxon>
        <taxon>Yersiniaceae</taxon>
        <taxon>Yersinia</taxon>
    </lineage>
</organism>
<dbReference type="RefSeq" id="WP_048615823.1">
    <property type="nucleotide sequence ID" value="NZ_CABMLM010000001.1"/>
</dbReference>
<dbReference type="GeneID" id="61900885"/>
<protein>
    <submittedName>
        <fullName evidence="2">Uncharacterized protein</fullName>
    </submittedName>
</protein>
<evidence type="ECO:0000313" key="2">
    <source>
        <dbReference type="EMBL" id="AKP32140.1"/>
    </source>
</evidence>
<sequence>MPGQLIELTSGALVVLVALIWVAFLSVRAMFQDYHRRSSNKKEAERRAFLERKAEVERKARQQL</sequence>
<keyword evidence="1" id="KW-0472">Membrane</keyword>
<accession>A0ABN4H111</accession>
<reference evidence="2 3" key="1">
    <citation type="journal article" date="2015" name="Genome Announc.">
        <title>De Novo Genome Sequence of Yersinia aleksiciae Y159T.</title>
        <authorList>
            <person name="Sprague L.D."/>
            <person name="Neubauer H."/>
        </authorList>
    </citation>
    <scope>NUCLEOTIDE SEQUENCE [LARGE SCALE GENOMIC DNA]</scope>
    <source>
        <strain evidence="2 3">159</strain>
    </source>
</reference>
<dbReference type="EMBL" id="CP011975">
    <property type="protein sequence ID" value="AKP32140.1"/>
    <property type="molecule type" value="Genomic_DNA"/>
</dbReference>
<feature type="transmembrane region" description="Helical" evidence="1">
    <location>
        <begin position="12"/>
        <end position="31"/>
    </location>
</feature>
<dbReference type="Proteomes" id="UP000069914">
    <property type="component" value="Chromosome"/>
</dbReference>
<keyword evidence="1" id="KW-1133">Transmembrane helix</keyword>
<keyword evidence="1" id="KW-0812">Transmembrane</keyword>
<evidence type="ECO:0000313" key="3">
    <source>
        <dbReference type="Proteomes" id="UP000069914"/>
    </source>
</evidence>
<evidence type="ECO:0000256" key="1">
    <source>
        <dbReference type="SAM" id="Phobius"/>
    </source>
</evidence>
<gene>
    <name evidence="2" type="ORF">ACZ76_00505</name>
</gene>
<name>A0ABN4H111_YERAE</name>
<keyword evidence="3" id="KW-1185">Reference proteome</keyword>